<comment type="caution">
    <text evidence="1">The sequence shown here is derived from an EMBL/GenBank/DDBJ whole genome shotgun (WGS) entry which is preliminary data.</text>
</comment>
<evidence type="ECO:0000313" key="1">
    <source>
        <dbReference type="EMBL" id="KZN57962.1"/>
    </source>
</evidence>
<gene>
    <name evidence="1" type="ORF">N482_22945</name>
</gene>
<dbReference type="OrthoDB" id="9803139at2"/>
<dbReference type="PATRIC" id="fig|1365253.3.peg.434"/>
<name>A0A167HC82_9GAMM</name>
<proteinExistence type="predicted"/>
<reference evidence="1 2" key="1">
    <citation type="submission" date="2013-07" db="EMBL/GenBank/DDBJ databases">
        <title>Comparative Genomic and Metabolomic Analysis of Twelve Strains of Pseudoalteromonas luteoviolacea.</title>
        <authorList>
            <person name="Vynne N.G."/>
            <person name="Mansson M."/>
            <person name="Gram L."/>
        </authorList>
    </citation>
    <scope>NUCLEOTIDE SEQUENCE [LARGE SCALE GENOMIC DNA]</scope>
    <source>
        <strain evidence="1 2">NCIMB 1942</strain>
    </source>
</reference>
<accession>A0A167HC82</accession>
<evidence type="ECO:0000313" key="2">
    <source>
        <dbReference type="Proteomes" id="UP000076587"/>
    </source>
</evidence>
<organism evidence="1 2">
    <name type="scientific">Pseudoalteromonas luteoviolacea NCIMB 1942</name>
    <dbReference type="NCBI Taxonomy" id="1365253"/>
    <lineage>
        <taxon>Bacteria</taxon>
        <taxon>Pseudomonadati</taxon>
        <taxon>Pseudomonadota</taxon>
        <taxon>Gammaproteobacteria</taxon>
        <taxon>Alteromonadales</taxon>
        <taxon>Pseudoalteromonadaceae</taxon>
        <taxon>Pseudoalteromonas</taxon>
    </lineage>
</organism>
<protein>
    <submittedName>
        <fullName evidence="1">Uncharacterized protein</fullName>
    </submittedName>
</protein>
<dbReference type="Proteomes" id="UP000076587">
    <property type="component" value="Unassembled WGS sequence"/>
</dbReference>
<dbReference type="EMBL" id="AUXT01000019">
    <property type="protein sequence ID" value="KZN57962.1"/>
    <property type="molecule type" value="Genomic_DNA"/>
</dbReference>
<dbReference type="RefSeq" id="WP_063375482.1">
    <property type="nucleotide sequence ID" value="NZ_AUXT01000019.1"/>
</dbReference>
<sequence length="96" mass="10485">MTNYKAIIEIYSIDKGGRPCMPEGSGYSPLACSVGGEEYLPIVLHNVPSAATLDTAFEASIEFLYPERLDYLILSSGLEFDLVEGVKRIGKARVQV</sequence>
<dbReference type="AlphaFoldDB" id="A0A167HC82"/>